<feature type="region of interest" description="Disordered" evidence="7">
    <location>
        <begin position="19"/>
        <end position="82"/>
    </location>
</feature>
<evidence type="ECO:0000256" key="6">
    <source>
        <dbReference type="PROSITE-ProRule" id="PRU00023"/>
    </source>
</evidence>
<feature type="repeat" description="ANK" evidence="6">
    <location>
        <begin position="484"/>
        <end position="516"/>
    </location>
</feature>
<dbReference type="InterPro" id="IPR001214">
    <property type="entry name" value="SET_dom"/>
</dbReference>
<keyword evidence="3" id="KW-0489">Methyltransferase</keyword>
<protein>
    <submittedName>
        <fullName evidence="10">Euchromatic histone-lysine N-methyltransferase 1a</fullName>
    </submittedName>
</protein>
<dbReference type="GO" id="GO:0046974">
    <property type="term" value="F:histone H3K9 methyltransferase activity"/>
    <property type="evidence" value="ECO:0007669"/>
    <property type="project" value="TreeGrafter"/>
</dbReference>
<name>A0A8C1J5J6_CYPCA</name>
<keyword evidence="3" id="KW-0808">Transferase</keyword>
<dbReference type="Pfam" id="PF00856">
    <property type="entry name" value="SET"/>
    <property type="match status" value="1"/>
</dbReference>
<feature type="repeat" description="ANK" evidence="6">
    <location>
        <begin position="418"/>
        <end position="450"/>
    </location>
</feature>
<evidence type="ECO:0000256" key="3">
    <source>
        <dbReference type="ARBA" id="ARBA00022603"/>
    </source>
</evidence>
<evidence type="ECO:0000256" key="7">
    <source>
        <dbReference type="SAM" id="MobiDB-lite"/>
    </source>
</evidence>
<dbReference type="SMART" id="SM00317">
    <property type="entry name" value="SET"/>
    <property type="match status" value="1"/>
</dbReference>
<feature type="compositionally biased region" description="Basic and acidic residues" evidence="7">
    <location>
        <begin position="45"/>
        <end position="78"/>
    </location>
</feature>
<dbReference type="InterPro" id="IPR002110">
    <property type="entry name" value="Ankyrin_rpt"/>
</dbReference>
<dbReference type="InterPro" id="IPR036770">
    <property type="entry name" value="Ankyrin_rpt-contain_sf"/>
</dbReference>
<keyword evidence="4" id="KW-0949">S-adenosyl-L-methionine</keyword>
<dbReference type="GO" id="GO:0002039">
    <property type="term" value="F:p53 binding"/>
    <property type="evidence" value="ECO:0007669"/>
    <property type="project" value="InterPro"/>
</dbReference>
<dbReference type="GO" id="GO:0008270">
    <property type="term" value="F:zinc ion binding"/>
    <property type="evidence" value="ECO:0007669"/>
    <property type="project" value="InterPro"/>
</dbReference>
<dbReference type="FunFam" id="2.170.270.10:FF:000005">
    <property type="entry name" value="Euchromatic histone-lysine N-methyltransferase 2"/>
    <property type="match status" value="1"/>
</dbReference>
<dbReference type="InterPro" id="IPR007728">
    <property type="entry name" value="Pre-SET_dom"/>
</dbReference>
<dbReference type="Gene3D" id="2.170.270.10">
    <property type="entry name" value="SET domain"/>
    <property type="match status" value="1"/>
</dbReference>
<evidence type="ECO:0000313" key="11">
    <source>
        <dbReference type="Proteomes" id="UP000694427"/>
    </source>
</evidence>
<dbReference type="SUPFAM" id="SSF82199">
    <property type="entry name" value="SET domain"/>
    <property type="match status" value="1"/>
</dbReference>
<dbReference type="Pfam" id="PF05033">
    <property type="entry name" value="Pre-SET"/>
    <property type="match status" value="1"/>
</dbReference>
<dbReference type="AlphaFoldDB" id="A0A8C1J5J6"/>
<reference evidence="10" key="2">
    <citation type="submission" date="2025-09" db="UniProtKB">
        <authorList>
            <consortium name="Ensembl"/>
        </authorList>
    </citation>
    <scope>IDENTIFICATION</scope>
</reference>
<proteinExistence type="predicted"/>
<evidence type="ECO:0000259" key="9">
    <source>
        <dbReference type="PROSITE" id="PS50867"/>
    </source>
</evidence>
<dbReference type="InterPro" id="IPR043550">
    <property type="entry name" value="EHMT1/EHMT2"/>
</dbReference>
<evidence type="ECO:0000259" key="8">
    <source>
        <dbReference type="PROSITE" id="PS50280"/>
    </source>
</evidence>
<dbReference type="SMART" id="SM00468">
    <property type="entry name" value="PreSET"/>
    <property type="match status" value="1"/>
</dbReference>
<dbReference type="Ensembl" id="ENSCCRT00010029626.1">
    <property type="protein sequence ID" value="ENSCCRP00010026995.1"/>
    <property type="gene ID" value="ENSCCRG00010011308.1"/>
</dbReference>
<dbReference type="Gene3D" id="1.25.40.20">
    <property type="entry name" value="Ankyrin repeat-containing domain"/>
    <property type="match status" value="1"/>
</dbReference>
<keyword evidence="6" id="KW-0040">ANK repeat</keyword>
<keyword evidence="11" id="KW-1185">Reference proteome</keyword>
<dbReference type="GO" id="GO:0032259">
    <property type="term" value="P:methylation"/>
    <property type="evidence" value="ECO:0007669"/>
    <property type="project" value="UniProtKB-KW"/>
</dbReference>
<dbReference type="GO" id="GO:0000122">
    <property type="term" value="P:negative regulation of transcription by RNA polymerase II"/>
    <property type="evidence" value="ECO:0007669"/>
    <property type="project" value="TreeGrafter"/>
</dbReference>
<dbReference type="PANTHER" id="PTHR46307">
    <property type="entry name" value="G9A, ISOFORM B"/>
    <property type="match status" value="1"/>
</dbReference>
<keyword evidence="2" id="KW-0158">Chromosome</keyword>
<dbReference type="PROSITE" id="PS50867">
    <property type="entry name" value="PRE_SET"/>
    <property type="match status" value="1"/>
</dbReference>
<dbReference type="Pfam" id="PF12796">
    <property type="entry name" value="Ank_2"/>
    <property type="match status" value="3"/>
</dbReference>
<evidence type="ECO:0000256" key="4">
    <source>
        <dbReference type="ARBA" id="ARBA00022691"/>
    </source>
</evidence>
<dbReference type="InterPro" id="IPR047762">
    <property type="entry name" value="EHMT_CRR"/>
</dbReference>
<dbReference type="PROSITE" id="PS50297">
    <property type="entry name" value="ANK_REP_REGION"/>
    <property type="match status" value="3"/>
</dbReference>
<dbReference type="SMART" id="SM00248">
    <property type="entry name" value="ANK"/>
    <property type="match status" value="5"/>
</dbReference>
<dbReference type="CDD" id="cd20905">
    <property type="entry name" value="EHMT_ZBD"/>
    <property type="match status" value="1"/>
</dbReference>
<keyword evidence="5" id="KW-0156">Chromatin regulator</keyword>
<reference evidence="10" key="1">
    <citation type="submission" date="2025-08" db="UniProtKB">
        <authorList>
            <consortium name="Ensembl"/>
        </authorList>
    </citation>
    <scope>IDENTIFICATION</scope>
</reference>
<feature type="domain" description="SET" evidence="8">
    <location>
        <begin position="672"/>
        <end position="789"/>
    </location>
</feature>
<dbReference type="PROSITE" id="PS50088">
    <property type="entry name" value="ANK_REPEAT"/>
    <property type="match status" value="3"/>
</dbReference>
<dbReference type="GO" id="GO:0005634">
    <property type="term" value="C:nucleus"/>
    <property type="evidence" value="ECO:0007669"/>
    <property type="project" value="InterPro"/>
</dbReference>
<dbReference type="PROSITE" id="PS50280">
    <property type="entry name" value="SET"/>
    <property type="match status" value="1"/>
</dbReference>
<evidence type="ECO:0000256" key="5">
    <source>
        <dbReference type="ARBA" id="ARBA00022853"/>
    </source>
</evidence>
<comment type="subcellular location">
    <subcellularLocation>
        <location evidence="1">Chromosome</location>
    </subcellularLocation>
</comment>
<dbReference type="PRINTS" id="PR01415">
    <property type="entry name" value="ANKYRIN"/>
</dbReference>
<dbReference type="GO" id="GO:0000785">
    <property type="term" value="C:chromatin"/>
    <property type="evidence" value="ECO:0007669"/>
    <property type="project" value="TreeGrafter"/>
</dbReference>
<dbReference type="SUPFAM" id="SSF48403">
    <property type="entry name" value="Ankyrin repeat"/>
    <property type="match status" value="1"/>
</dbReference>
<dbReference type="Pfam" id="PF21533">
    <property type="entry name" value="EHMT1-2_CRR"/>
    <property type="match status" value="1"/>
</dbReference>
<evidence type="ECO:0000256" key="2">
    <source>
        <dbReference type="ARBA" id="ARBA00022454"/>
    </source>
</evidence>
<feature type="repeat" description="ANK" evidence="6">
    <location>
        <begin position="346"/>
        <end position="370"/>
    </location>
</feature>
<feature type="domain" description="Pre-SET" evidence="9">
    <location>
        <begin position="606"/>
        <end position="669"/>
    </location>
</feature>
<accession>A0A8C1J5J6</accession>
<organism evidence="10 11">
    <name type="scientific">Cyprinus carpio</name>
    <name type="common">Common carp</name>
    <dbReference type="NCBI Taxonomy" id="7962"/>
    <lineage>
        <taxon>Eukaryota</taxon>
        <taxon>Metazoa</taxon>
        <taxon>Chordata</taxon>
        <taxon>Craniata</taxon>
        <taxon>Vertebrata</taxon>
        <taxon>Euteleostomi</taxon>
        <taxon>Actinopterygii</taxon>
        <taxon>Neopterygii</taxon>
        <taxon>Teleostei</taxon>
        <taxon>Ostariophysi</taxon>
        <taxon>Cypriniformes</taxon>
        <taxon>Cyprinidae</taxon>
        <taxon>Cyprininae</taxon>
        <taxon>Cyprinus</taxon>
    </lineage>
</organism>
<dbReference type="PANTHER" id="PTHR46307:SF2">
    <property type="entry name" value="HISTONE-LYSINE N-METHYLTRANSFERASE EHMT1"/>
    <property type="match status" value="1"/>
</dbReference>
<sequence length="851" mass="95155">MGLYNFVPKKKLKVSKKLNVSLSSSNAQEDSHTAGSKGGQMSIEEAFKNRVSPDKPEKQTSAAERETAAEPPKNKETEDLPQGHAEEYTELPLHALAHESMFTAIPTGLLNDKENMEADDSLEPPLCSCRMEAPKNQDVVTLAEGKCMAVESVDGKLSLCRKVILKQEMMRPSLRIPLLVLCEDHRAGMVKHQSCPGCGFFCRAGTFMECQPDGNISHRFHRSCASLIRGQVYCPHCGEDASHAKEVTIPKPDCVTAVPTAAVPAHKRDTALMDRAKVDSVTVGGAIDPAKESLESVLNALEDGKYKKFKLPPKQLYFSAKRGELQRILHMLVEGVDPNLQMDSEKRKTPLHCAAEEGHKEILKYLLKAGIQNVLLQLSYATHWINEVLKGSTCLHLAARGGHTGVLLWVCSFGQDDGGWAPLTWATENKNLEQVKMLISVGADVQIRDKEENVCLHWAAFSGCDEITQLLLDKRSDLHAVNIHGDSPLHIAVRQNQLDCVMLFLSRGADVNLKNKDGETPLDCCSITSKMWTILNTNKKLTDARRGRDSLRERLLCRDLSRGYEDVPVTCVNGVDHEPSPSNFKYVPENCFTSQVNIDENITHLQHCSCKDDCASSSCICGQLSMRCWYDKDGRLLKEMCRDDPPFLFECNHACSCWRTCRNRVIQNGLRVRLQVFRTERMGWGVRSLQDIHEGAFVCEFAGEIISDGEANVRENDSYMFNLDNKVGEVYCIDAQFYGNVSRFMNHLCEPNLFPVRVFTKHQDMRFPRIALYASKAIQAGDELGFDYGDPYWQIKKKYFRCQCGSAKCRYSETILGQNHTDSSVQALGDQTVAQVEHIQSANTAIAITQP</sequence>
<dbReference type="Proteomes" id="UP000694427">
    <property type="component" value="Unplaced"/>
</dbReference>
<evidence type="ECO:0000256" key="1">
    <source>
        <dbReference type="ARBA" id="ARBA00004286"/>
    </source>
</evidence>
<evidence type="ECO:0000313" key="10">
    <source>
        <dbReference type="Ensembl" id="ENSCCRP00010026995.1"/>
    </source>
</evidence>
<dbReference type="InterPro" id="IPR046341">
    <property type="entry name" value="SET_dom_sf"/>
</dbReference>